<feature type="compositionally biased region" description="Basic and acidic residues" evidence="1">
    <location>
        <begin position="21"/>
        <end position="35"/>
    </location>
</feature>
<proteinExistence type="predicted"/>
<protein>
    <submittedName>
        <fullName evidence="2">Uncharacterized protein</fullName>
    </submittedName>
</protein>
<organism evidence="2 3">
    <name type="scientific">Symbiobacterium thermophilum</name>
    <dbReference type="NCBI Taxonomy" id="2734"/>
    <lineage>
        <taxon>Bacteria</taxon>
        <taxon>Bacillati</taxon>
        <taxon>Bacillota</taxon>
        <taxon>Clostridia</taxon>
        <taxon>Eubacteriales</taxon>
        <taxon>Symbiobacteriaceae</taxon>
        <taxon>Symbiobacterium</taxon>
    </lineage>
</organism>
<evidence type="ECO:0000313" key="2">
    <source>
        <dbReference type="EMBL" id="MBY6278362.1"/>
    </source>
</evidence>
<sequence length="197" mass="21004">MAALTTVVLAGCAATGAVAERQGEQKQDVAAERVATDGGGAAPFRDGQAVLAEDREEGRPSEEESGLDGEAAVRAVVEEFGRRLKSVSLSAPDEVVARSLPEQYGDLVSPELLERWQHNPSGAPGRVVSSPWPDHIEIQSVTLRADGAYEVEGWIVEMTSVELVEGGYAAKRPVTLVVARTDEGWRITDFALGEYTA</sequence>
<name>A0A953LLN7_SYMTR</name>
<evidence type="ECO:0000313" key="3">
    <source>
        <dbReference type="Proteomes" id="UP000732377"/>
    </source>
</evidence>
<dbReference type="EMBL" id="PIUK01000473">
    <property type="protein sequence ID" value="MBY6278362.1"/>
    <property type="molecule type" value="Genomic_DNA"/>
</dbReference>
<gene>
    <name evidence="2" type="ORF">CWE10_19885</name>
</gene>
<dbReference type="AlphaFoldDB" id="A0A953LLN7"/>
<evidence type="ECO:0000256" key="1">
    <source>
        <dbReference type="SAM" id="MobiDB-lite"/>
    </source>
</evidence>
<accession>A0A953LLN7</accession>
<reference evidence="2" key="1">
    <citation type="submission" date="2017-11" db="EMBL/GenBank/DDBJ databases">
        <title>Three new genomes from thermophilic consortium.</title>
        <authorList>
            <person name="Quaggio R."/>
            <person name="Amgarten D."/>
            <person name="Setubal J.C."/>
        </authorList>
    </citation>
    <scope>NUCLEOTIDE SEQUENCE</scope>
    <source>
        <strain evidence="2">ZCTH01-B2</strain>
    </source>
</reference>
<comment type="caution">
    <text evidence="2">The sequence shown here is derived from an EMBL/GenBank/DDBJ whole genome shotgun (WGS) entry which is preliminary data.</text>
</comment>
<feature type="region of interest" description="Disordered" evidence="1">
    <location>
        <begin position="19"/>
        <end position="47"/>
    </location>
</feature>
<dbReference type="Proteomes" id="UP000732377">
    <property type="component" value="Unassembled WGS sequence"/>
</dbReference>